<dbReference type="Pfam" id="PF01812">
    <property type="entry name" value="5-FTHF_cyc-lig"/>
    <property type="match status" value="1"/>
</dbReference>
<dbReference type="PANTHER" id="PTHR23407">
    <property type="entry name" value="ATPASE INHIBITOR/5-FORMYLTETRAHYDROFOLATE CYCLO-LIGASE"/>
    <property type="match status" value="1"/>
</dbReference>
<comment type="similarity">
    <text evidence="1 5">Belongs to the 5-formyltetrahydrofolate cyclo-ligase family.</text>
</comment>
<protein>
    <recommendedName>
        <fullName evidence="5">5-formyltetrahydrofolate cyclo-ligase</fullName>
        <ecNumber evidence="5">6.3.3.2</ecNumber>
    </recommendedName>
</protein>
<dbReference type="PIRSF" id="PIRSF006806">
    <property type="entry name" value="FTHF_cligase"/>
    <property type="match status" value="1"/>
</dbReference>
<accession>A0A0B7GSV2</accession>
<evidence type="ECO:0000313" key="6">
    <source>
        <dbReference type="EMBL" id="CEL91303.1"/>
    </source>
</evidence>
<evidence type="ECO:0000256" key="5">
    <source>
        <dbReference type="RuleBase" id="RU361279"/>
    </source>
</evidence>
<dbReference type="AlphaFoldDB" id="A0A0B7GSV2"/>
<keyword evidence="3 4" id="KW-0067">ATP-binding</keyword>
<dbReference type="RefSeq" id="WP_072074701.1">
    <property type="nucleotide sequence ID" value="NZ_CDMW01000001.1"/>
</dbReference>
<dbReference type="GO" id="GO:0046872">
    <property type="term" value="F:metal ion binding"/>
    <property type="evidence" value="ECO:0007669"/>
    <property type="project" value="UniProtKB-KW"/>
</dbReference>
<comment type="catalytic activity">
    <reaction evidence="5">
        <text>(6S)-5-formyl-5,6,7,8-tetrahydrofolate + ATP = (6R)-5,10-methenyltetrahydrofolate + ADP + phosphate</text>
        <dbReference type="Rhea" id="RHEA:10488"/>
        <dbReference type="ChEBI" id="CHEBI:30616"/>
        <dbReference type="ChEBI" id="CHEBI:43474"/>
        <dbReference type="ChEBI" id="CHEBI:57455"/>
        <dbReference type="ChEBI" id="CHEBI:57457"/>
        <dbReference type="ChEBI" id="CHEBI:456216"/>
        <dbReference type="EC" id="6.3.3.2"/>
    </reaction>
</comment>
<feature type="binding site" evidence="4">
    <location>
        <position position="53"/>
    </location>
    <ligand>
        <name>substrate</name>
    </ligand>
</feature>
<reference evidence="6 7" key="1">
    <citation type="submission" date="2015-01" db="EMBL/GenBank/DDBJ databases">
        <authorList>
            <person name="Pelicic Vladimir"/>
        </authorList>
    </citation>
    <scope>NUCLEOTIDE SEQUENCE [LARGE SCALE GENOMIC DNA]</scope>
    <source>
        <strain evidence="6 7">2908</strain>
    </source>
</reference>
<dbReference type="Gene3D" id="3.40.50.10420">
    <property type="entry name" value="NagB/RpiA/CoA transferase-like"/>
    <property type="match status" value="1"/>
</dbReference>
<dbReference type="GO" id="GO:0009396">
    <property type="term" value="P:folic acid-containing compound biosynthetic process"/>
    <property type="evidence" value="ECO:0007669"/>
    <property type="project" value="TreeGrafter"/>
</dbReference>
<dbReference type="SUPFAM" id="SSF100950">
    <property type="entry name" value="NagB/RpiA/CoA transferase-like"/>
    <property type="match status" value="1"/>
</dbReference>
<dbReference type="Proteomes" id="UP000183504">
    <property type="component" value="Unassembled WGS sequence"/>
</dbReference>
<dbReference type="GO" id="GO:0035999">
    <property type="term" value="P:tetrahydrofolate interconversion"/>
    <property type="evidence" value="ECO:0007669"/>
    <property type="project" value="TreeGrafter"/>
</dbReference>
<evidence type="ECO:0000256" key="4">
    <source>
        <dbReference type="PIRSR" id="PIRSR006806-1"/>
    </source>
</evidence>
<keyword evidence="5" id="KW-0479">Metal-binding</keyword>
<dbReference type="InterPro" id="IPR024185">
    <property type="entry name" value="FTHF_cligase-like_sf"/>
</dbReference>
<evidence type="ECO:0000313" key="7">
    <source>
        <dbReference type="Proteomes" id="UP000183504"/>
    </source>
</evidence>
<dbReference type="PANTHER" id="PTHR23407:SF1">
    <property type="entry name" value="5-FORMYLTETRAHYDROFOLATE CYCLO-LIGASE"/>
    <property type="match status" value="1"/>
</dbReference>
<keyword evidence="6" id="KW-0436">Ligase</keyword>
<feature type="binding site" evidence="4">
    <location>
        <position position="48"/>
    </location>
    <ligand>
        <name>substrate</name>
    </ligand>
</feature>
<evidence type="ECO:0000256" key="3">
    <source>
        <dbReference type="ARBA" id="ARBA00022840"/>
    </source>
</evidence>
<dbReference type="InterPro" id="IPR002698">
    <property type="entry name" value="FTHF_cligase"/>
</dbReference>
<dbReference type="GO" id="GO:0030272">
    <property type="term" value="F:5-formyltetrahydrofolate cyclo-ligase activity"/>
    <property type="evidence" value="ECO:0007669"/>
    <property type="project" value="UniProtKB-EC"/>
</dbReference>
<organism evidence="6 7">
    <name type="scientific">Streptococcus sanguinis</name>
    <dbReference type="NCBI Taxonomy" id="1305"/>
    <lineage>
        <taxon>Bacteria</taxon>
        <taxon>Bacillati</taxon>
        <taxon>Bacillota</taxon>
        <taxon>Bacilli</taxon>
        <taxon>Lactobacillales</taxon>
        <taxon>Streptococcaceae</taxon>
        <taxon>Streptococcus</taxon>
    </lineage>
</organism>
<feature type="binding site" evidence="4">
    <location>
        <begin position="2"/>
        <end position="6"/>
    </location>
    <ligand>
        <name>ATP</name>
        <dbReference type="ChEBI" id="CHEBI:30616"/>
    </ligand>
</feature>
<feature type="binding site" evidence="4">
    <location>
        <begin position="128"/>
        <end position="136"/>
    </location>
    <ligand>
        <name>ATP</name>
        <dbReference type="ChEBI" id="CHEBI:30616"/>
    </ligand>
</feature>
<keyword evidence="2 4" id="KW-0547">Nucleotide-binding</keyword>
<comment type="cofactor">
    <cofactor evidence="5">
        <name>Mg(2+)</name>
        <dbReference type="ChEBI" id="CHEBI:18420"/>
    </cofactor>
</comment>
<dbReference type="InterPro" id="IPR037171">
    <property type="entry name" value="NagB/RpiA_transferase-like"/>
</dbReference>
<dbReference type="EC" id="6.3.3.2" evidence="5"/>
<proteinExistence type="inferred from homology"/>
<keyword evidence="5" id="KW-0460">Magnesium</keyword>
<sequence length="179" mass="20329">MKKELRQTVLNQMKKLTGKEKEQADNWLTQHLLSSAAYQKAQVIATYLSMPHEVSTASFIKQAQLDGKRVLVPKTYGQGRMIFVDYDESCLQKSSFGLMEPISEEAVDKTEIDLIHVPGVVFNSQGFRIGYGGGYYDRYLADFAGASISSIYSFQKSDFEPNYHDIAVKEVLIYELHLR</sequence>
<dbReference type="EMBL" id="CDMW01000001">
    <property type="protein sequence ID" value="CEL91303.1"/>
    <property type="molecule type" value="Genomic_DNA"/>
</dbReference>
<evidence type="ECO:0000256" key="2">
    <source>
        <dbReference type="ARBA" id="ARBA00022741"/>
    </source>
</evidence>
<dbReference type="NCBIfam" id="TIGR02727">
    <property type="entry name" value="MTHFS_bact"/>
    <property type="match status" value="1"/>
</dbReference>
<name>A0A0B7GSV2_STRSA</name>
<gene>
    <name evidence="6" type="ORF">SSV_2029</name>
</gene>
<dbReference type="GO" id="GO:0005524">
    <property type="term" value="F:ATP binding"/>
    <property type="evidence" value="ECO:0007669"/>
    <property type="project" value="UniProtKB-KW"/>
</dbReference>
<evidence type="ECO:0000256" key="1">
    <source>
        <dbReference type="ARBA" id="ARBA00010638"/>
    </source>
</evidence>